<organism evidence="2 3">
    <name type="scientific">Hanseniaspora valbyensis NRRL Y-1626</name>
    <dbReference type="NCBI Taxonomy" id="766949"/>
    <lineage>
        <taxon>Eukaryota</taxon>
        <taxon>Fungi</taxon>
        <taxon>Dikarya</taxon>
        <taxon>Ascomycota</taxon>
        <taxon>Saccharomycotina</taxon>
        <taxon>Saccharomycetes</taxon>
        <taxon>Saccharomycodales</taxon>
        <taxon>Saccharomycodaceae</taxon>
        <taxon>Hanseniaspora</taxon>
    </lineage>
</organism>
<proteinExistence type="predicted"/>
<dbReference type="OrthoDB" id="4081733at2759"/>
<name>A0A1B7TCU0_9ASCO</name>
<evidence type="ECO:0000313" key="3">
    <source>
        <dbReference type="Proteomes" id="UP000092321"/>
    </source>
</evidence>
<sequence length="471" mass="53192">MSNTNTIDLETDLFNMYTNDDSSKRGSMITNNLRHSLLTTDTDDNTGSEILDTYSQMVRRDISDDEDEEREVDSVNYSDSDNELGVINSVDENDDERIGELGKLRNDVFLIDEEDGDGEKKDVEKDDDYKIEKVVNNENTSIETKEKIGSLGVEENASVDAEDARSGFIYRSASPSKTVNDPEYSDTDSDTEEDDADFYLANDSGFDVPDLNEDEESKNEAIYDDNGNVIDLPQKQRVVSTYSEVGSTWNAFPNMGNNDDVQTVITDVKTIYDNNTLMNVPVRNQAALPPLPKIETLDISNLNLPPLPEQVTPREEEEDKYNLHNDSSDVNSKAITEGKNTLPSTIGTGKQKVPDLSIIKLIRDNKVTHEQKLKELKNYSKQLAEYDSGVFDWINNTLKSNSELKLKENYVMNKHVKEAYSNAEQLSKRNNNHIVSDLNQNMQQLTKKVFTSSMRGKSKSFLKSLRDKTTT</sequence>
<protein>
    <recommendedName>
        <fullName evidence="4">Protein FYV8</fullName>
    </recommendedName>
</protein>
<feature type="region of interest" description="Disordered" evidence="1">
    <location>
        <begin position="172"/>
        <end position="194"/>
    </location>
</feature>
<reference evidence="3" key="1">
    <citation type="journal article" date="2016" name="Proc. Natl. Acad. Sci. U.S.A.">
        <title>Comparative genomics of biotechnologically important yeasts.</title>
        <authorList>
            <person name="Riley R."/>
            <person name="Haridas S."/>
            <person name="Wolfe K.H."/>
            <person name="Lopes M.R."/>
            <person name="Hittinger C.T."/>
            <person name="Goeker M."/>
            <person name="Salamov A.A."/>
            <person name="Wisecaver J.H."/>
            <person name="Long T.M."/>
            <person name="Calvey C.H."/>
            <person name="Aerts A.L."/>
            <person name="Barry K.W."/>
            <person name="Choi C."/>
            <person name="Clum A."/>
            <person name="Coughlan A.Y."/>
            <person name="Deshpande S."/>
            <person name="Douglass A.P."/>
            <person name="Hanson S.J."/>
            <person name="Klenk H.-P."/>
            <person name="LaButti K.M."/>
            <person name="Lapidus A."/>
            <person name="Lindquist E.A."/>
            <person name="Lipzen A.M."/>
            <person name="Meier-Kolthoff J.P."/>
            <person name="Ohm R.A."/>
            <person name="Otillar R.P."/>
            <person name="Pangilinan J.L."/>
            <person name="Peng Y."/>
            <person name="Rokas A."/>
            <person name="Rosa C.A."/>
            <person name="Scheuner C."/>
            <person name="Sibirny A.A."/>
            <person name="Slot J.C."/>
            <person name="Stielow J.B."/>
            <person name="Sun H."/>
            <person name="Kurtzman C.P."/>
            <person name="Blackwell M."/>
            <person name="Grigoriev I.V."/>
            <person name="Jeffries T.W."/>
        </authorList>
    </citation>
    <scope>NUCLEOTIDE SEQUENCE [LARGE SCALE GENOMIC DNA]</scope>
    <source>
        <strain evidence="3">NRRL Y-1626</strain>
    </source>
</reference>
<evidence type="ECO:0000256" key="1">
    <source>
        <dbReference type="SAM" id="MobiDB-lite"/>
    </source>
</evidence>
<evidence type="ECO:0000313" key="2">
    <source>
        <dbReference type="EMBL" id="OBA26566.1"/>
    </source>
</evidence>
<dbReference type="Proteomes" id="UP000092321">
    <property type="component" value="Unassembled WGS sequence"/>
</dbReference>
<comment type="caution">
    <text evidence="2">The sequence shown here is derived from an EMBL/GenBank/DDBJ whole genome shotgun (WGS) entry which is preliminary data.</text>
</comment>
<dbReference type="PRINTS" id="PR02076">
    <property type="entry name" value="PROTEINFYV8"/>
</dbReference>
<dbReference type="InterPro" id="IPR026248">
    <property type="entry name" value="Fyv8"/>
</dbReference>
<gene>
    <name evidence="2" type="ORF">HANVADRAFT_77796</name>
</gene>
<dbReference type="EMBL" id="LXPE01000016">
    <property type="protein sequence ID" value="OBA26566.1"/>
    <property type="molecule type" value="Genomic_DNA"/>
</dbReference>
<feature type="compositionally biased region" description="Acidic residues" evidence="1">
    <location>
        <begin position="183"/>
        <end position="194"/>
    </location>
</feature>
<feature type="region of interest" description="Disordered" evidence="1">
    <location>
        <begin position="313"/>
        <end position="334"/>
    </location>
</feature>
<evidence type="ECO:0008006" key="4">
    <source>
        <dbReference type="Google" id="ProtNLM"/>
    </source>
</evidence>
<accession>A0A1B7TCU0</accession>
<dbReference type="AlphaFoldDB" id="A0A1B7TCU0"/>
<keyword evidence="3" id="KW-1185">Reference proteome</keyword>